<dbReference type="InterPro" id="IPR005651">
    <property type="entry name" value="Trm112-like"/>
</dbReference>
<dbReference type="EMBL" id="CP015970">
    <property type="protein sequence ID" value="AOZ46430.1"/>
    <property type="molecule type" value="Genomic_DNA"/>
</dbReference>
<evidence type="ECO:0000313" key="4">
    <source>
        <dbReference type="Proteomes" id="UP000178666"/>
    </source>
</evidence>
<dbReference type="Proteomes" id="UP000075221">
    <property type="component" value="Chromosome"/>
</dbReference>
<accession>A0A142KFQ8</accession>
<organism evidence="1 3">
    <name type="scientific">Acidipropionibacterium acidipropionici</name>
    <dbReference type="NCBI Taxonomy" id="1748"/>
    <lineage>
        <taxon>Bacteria</taxon>
        <taxon>Bacillati</taxon>
        <taxon>Actinomycetota</taxon>
        <taxon>Actinomycetes</taxon>
        <taxon>Propionibacteriales</taxon>
        <taxon>Propionibacteriaceae</taxon>
        <taxon>Acidipropionibacterium</taxon>
    </lineage>
</organism>
<gene>
    <name evidence="2" type="ORF">A8L58_06635</name>
    <name evidence="1" type="ORF">AXH35_05170</name>
</gene>
<reference evidence="2 4" key="1">
    <citation type="journal article" date="2016" name="Plant Dis.">
        <title>Improved production of propionic acid using genome shuffling.</title>
        <authorList>
            <person name="Luna-Flores C.H."/>
            <person name="Palfreyman R.W."/>
            <person name="Kromer J.O."/>
            <person name="Nielsen L.K."/>
            <person name="Marcellin E."/>
        </authorList>
    </citation>
    <scope>NUCLEOTIDE SEQUENCE [LARGE SCALE GENOMIC DNA]</scope>
    <source>
        <strain evidence="2 4">F3E8</strain>
    </source>
</reference>
<dbReference type="EMBL" id="CP014352">
    <property type="protein sequence ID" value="AMS04946.1"/>
    <property type="molecule type" value="Genomic_DNA"/>
</dbReference>
<dbReference type="Gene3D" id="2.20.25.10">
    <property type="match status" value="1"/>
</dbReference>
<keyword evidence="4" id="KW-1185">Reference proteome</keyword>
<dbReference type="Proteomes" id="UP000178666">
    <property type="component" value="Chromosome"/>
</dbReference>
<dbReference type="KEGG" id="aaci:ASQ49_09990"/>
<dbReference type="Pfam" id="PF03966">
    <property type="entry name" value="Trm112p"/>
    <property type="match status" value="1"/>
</dbReference>
<evidence type="ECO:0000313" key="3">
    <source>
        <dbReference type="Proteomes" id="UP000075221"/>
    </source>
</evidence>
<reference evidence="1 3" key="2">
    <citation type="submission" date="2016-02" db="EMBL/GenBank/DDBJ databases">
        <title>Complete Genome Sequence of Propionibacterium acidipropionici ATCC 55737.</title>
        <authorList>
            <person name="Luna Flores C.H."/>
            <person name="Nielsen L.K."/>
            <person name="Marcellin E."/>
        </authorList>
    </citation>
    <scope>NUCLEOTIDE SEQUENCE [LARGE SCALE GENOMIC DNA]</scope>
    <source>
        <strain evidence="1 3">ATCC 55737</strain>
    </source>
</reference>
<name>A0A142KFQ8_9ACTN</name>
<sequence length="74" mass="8032">MPDLPDTPEALDLSPAFLEIAACPECHSKFALDYDRGELVCSSPSCGLAFPVSEGVPDLRVDSARRPARDQEQQ</sequence>
<dbReference type="AlphaFoldDB" id="A0A142KFQ8"/>
<evidence type="ECO:0000313" key="2">
    <source>
        <dbReference type="EMBL" id="AOZ46430.1"/>
    </source>
</evidence>
<proteinExistence type="predicted"/>
<evidence type="ECO:0000313" key="1">
    <source>
        <dbReference type="EMBL" id="AMS04946.1"/>
    </source>
</evidence>
<dbReference type="SUPFAM" id="SSF158997">
    <property type="entry name" value="Trm112p-like"/>
    <property type="match status" value="1"/>
</dbReference>
<dbReference type="OrthoDB" id="9812205at2"/>
<protein>
    <submittedName>
        <fullName evidence="1">Uncharacterized protein</fullName>
    </submittedName>
</protein>
<dbReference type="OMA" id="PTHRHEM"/>